<dbReference type="KEGG" id="ast:Asulf_02186"/>
<dbReference type="PANTHER" id="PTHR38137">
    <property type="entry name" value="PRC-BARREL DOMAIN PROTEIN"/>
    <property type="match status" value="1"/>
</dbReference>
<dbReference type="STRING" id="387631.Asulf_02186"/>
<dbReference type="GeneID" id="15393818"/>
<dbReference type="OrthoDB" id="85079at2157"/>
<dbReference type="RefSeq" id="WP_015591735.1">
    <property type="nucleotide sequence ID" value="NC_021169.1"/>
</dbReference>
<dbReference type="EMBL" id="CP005290">
    <property type="protein sequence ID" value="AGK62139.1"/>
    <property type="molecule type" value="Genomic_DNA"/>
</dbReference>
<feature type="domain" description="PRC-barrel" evidence="1">
    <location>
        <begin position="4"/>
        <end position="78"/>
    </location>
</feature>
<evidence type="ECO:0000259" key="1">
    <source>
        <dbReference type="Pfam" id="PF05239"/>
    </source>
</evidence>
<evidence type="ECO:0000313" key="2">
    <source>
        <dbReference type="EMBL" id="AGK62139.1"/>
    </source>
</evidence>
<proteinExistence type="predicted"/>
<organism evidence="2 3">
    <name type="scientific">Archaeoglobus sulfaticallidus PM70-1</name>
    <dbReference type="NCBI Taxonomy" id="387631"/>
    <lineage>
        <taxon>Archaea</taxon>
        <taxon>Methanobacteriati</taxon>
        <taxon>Methanobacteriota</taxon>
        <taxon>Archaeoglobi</taxon>
        <taxon>Archaeoglobales</taxon>
        <taxon>Archaeoglobaceae</taxon>
        <taxon>Archaeoglobus</taxon>
    </lineage>
</organism>
<reference evidence="2 3" key="1">
    <citation type="journal article" date="2013" name="Genome Announc.">
        <title>Complete Genome Sequence of the Thermophilic and Facultatively Chemolithoautotrophic Sulfate Reducer Archaeoglobus sulfaticallidus Strain PM70-1T.</title>
        <authorList>
            <person name="Stokke R."/>
            <person name="Hocking W.P."/>
            <person name="Steinsbu B.O."/>
            <person name="Steen I.H."/>
        </authorList>
    </citation>
    <scope>NUCLEOTIDE SEQUENCE [LARGE SCALE GENOMIC DNA]</scope>
    <source>
        <strain evidence="2">PM70-1</strain>
    </source>
</reference>
<dbReference type="eggNOG" id="arCOG02155">
    <property type="taxonomic scope" value="Archaea"/>
</dbReference>
<dbReference type="AlphaFoldDB" id="N0BES5"/>
<sequence length="81" mass="9027">MVLAKTLSKKMVLMSDGTEVGMVYNVTADLKTGMLIDLIVKPGQKPLPDLEKTDNYYIIPFEAVKSISHYVVLDKKKLLKG</sequence>
<evidence type="ECO:0000313" key="3">
    <source>
        <dbReference type="Proteomes" id="UP000013307"/>
    </source>
</evidence>
<dbReference type="Gene3D" id="2.30.30.240">
    <property type="entry name" value="PRC-barrel domain"/>
    <property type="match status" value="1"/>
</dbReference>
<dbReference type="Proteomes" id="UP000013307">
    <property type="component" value="Chromosome"/>
</dbReference>
<dbReference type="PANTHER" id="PTHR38137:SF2">
    <property type="entry name" value="PRC-BARREL DOMAIN-CONTAINING PROTEIN"/>
    <property type="match status" value="1"/>
</dbReference>
<accession>N0BES5</accession>
<dbReference type="HOGENOM" id="CLU_174517_0_0_2"/>
<protein>
    <recommendedName>
        <fullName evidence="1">PRC-barrel domain-containing protein</fullName>
    </recommendedName>
</protein>
<dbReference type="Pfam" id="PF05239">
    <property type="entry name" value="PRC"/>
    <property type="match status" value="1"/>
</dbReference>
<dbReference type="SUPFAM" id="SSF50346">
    <property type="entry name" value="PRC-barrel domain"/>
    <property type="match status" value="1"/>
</dbReference>
<dbReference type="InterPro" id="IPR011033">
    <property type="entry name" value="PRC_barrel-like_sf"/>
</dbReference>
<keyword evidence="3" id="KW-1185">Reference proteome</keyword>
<name>N0BES5_9EURY</name>
<dbReference type="InterPro" id="IPR027275">
    <property type="entry name" value="PRC-brl_dom"/>
</dbReference>
<gene>
    <name evidence="2" type="ORF">Asulf_02186</name>
</gene>